<dbReference type="GO" id="GO:0005886">
    <property type="term" value="C:plasma membrane"/>
    <property type="evidence" value="ECO:0007669"/>
    <property type="project" value="UniProtKB-SubCell"/>
</dbReference>
<evidence type="ECO:0000256" key="4">
    <source>
        <dbReference type="ARBA" id="ARBA00022475"/>
    </source>
</evidence>
<comment type="similarity">
    <text evidence="2 8">Belongs to the alanine or glycine:cation symporter (AGCS) (TC 2.A.25) family.</text>
</comment>
<keyword evidence="11" id="KW-1185">Reference proteome</keyword>
<evidence type="ECO:0000313" key="10">
    <source>
        <dbReference type="EMBL" id="OSM08643.1"/>
    </source>
</evidence>
<dbReference type="Proteomes" id="UP000194003">
    <property type="component" value="Unassembled WGS sequence"/>
</dbReference>
<keyword evidence="5 8" id="KW-0812">Transmembrane</keyword>
<dbReference type="EMBL" id="KF933436">
    <property type="protein sequence ID" value="AHG23896.1"/>
    <property type="molecule type" value="Genomic_DNA"/>
</dbReference>
<evidence type="ECO:0000256" key="1">
    <source>
        <dbReference type="ARBA" id="ARBA00004651"/>
    </source>
</evidence>
<keyword evidence="8" id="KW-0769">Symport</keyword>
<dbReference type="GO" id="GO:0005283">
    <property type="term" value="F:amino acid:sodium symporter activity"/>
    <property type="evidence" value="ECO:0007669"/>
    <property type="project" value="InterPro"/>
</dbReference>
<dbReference type="Pfam" id="PF01235">
    <property type="entry name" value="Na_Ala_symp"/>
    <property type="match status" value="1"/>
</dbReference>
<sequence length="456" mass="48878">MSTIADWIWTPFLSLIYLELGVLFLLVTGGVVLRRAVPIFLVQIRQLGNQRTDGGHIGHTHGFFAGLATSIGVGNMAGVGTAIHLGGPGALFWMWVSALLGMSFRMCSTYMALRYQPSDDKDPVFGTPMVYLQRFFSGRWAFIAPLFAGVIIAKGLVAANLIQSNSVAHAIQEHLGYSSGIVALALSALVALVVISGLNSILNVSMALAPWMAGGYLALALWVLGSHPARTLASFHAVIEHAFTPYTLAGGIAGYSVMQAVQFGIARGIFSHGSGIGLAPFLHAANRDHPVVGAMMAGMIPLVDTILVCTATGLVILSSGLWHEQTGAYLTVSAFQMASGDGARLAVTLCLVVFAFTTIINWSYFSERCFLFLGGRNRVAYRWFFVMVTFCGPFLPVATIWSVGDLLIAALIIIHLLPLTYLLLRYNRTLRHDLNTSIASTEGGGRSLRNDGAPTL</sequence>
<evidence type="ECO:0000256" key="2">
    <source>
        <dbReference type="ARBA" id="ARBA00009261"/>
    </source>
</evidence>
<feature type="transmembrane region" description="Helical" evidence="8">
    <location>
        <begin position="383"/>
        <end position="401"/>
    </location>
</feature>
<keyword evidence="8" id="KW-0997">Cell inner membrane</keyword>
<dbReference type="RefSeq" id="WP_085440054.1">
    <property type="nucleotide sequence ID" value="NZ_LVJN01000004.1"/>
</dbReference>
<reference evidence="10 11" key="2">
    <citation type="journal article" date="2016" name="BMC Genomics">
        <title>Combined genomic and structural analyses of a cultured magnetotactic bacterium reveals its niche adaptation to a dynamic environment.</title>
        <authorList>
            <person name="Araujo A.C."/>
            <person name="Morillo V."/>
            <person name="Cypriano J."/>
            <person name="Teixeira L.C."/>
            <person name="Leao P."/>
            <person name="Lyra S."/>
            <person name="Almeida L.G."/>
            <person name="Bazylinski D.A."/>
            <person name="Vasconcellos A.T."/>
            <person name="Abreu F."/>
            <person name="Lins U."/>
        </authorList>
    </citation>
    <scope>NUCLEOTIDE SEQUENCE [LARGE SCALE GENOMIC DNA]</scope>
    <source>
        <strain evidence="10 11">IT-1</strain>
    </source>
</reference>
<dbReference type="PRINTS" id="PR00175">
    <property type="entry name" value="NAALASMPORT"/>
</dbReference>
<protein>
    <submittedName>
        <fullName evidence="9 10">Amino acid carrier protein</fullName>
    </submittedName>
</protein>
<feature type="transmembrane region" description="Helical" evidence="8">
    <location>
        <begin position="92"/>
        <end position="113"/>
    </location>
</feature>
<keyword evidence="6 8" id="KW-1133">Transmembrane helix</keyword>
<dbReference type="Gene3D" id="1.20.1740.10">
    <property type="entry name" value="Amino acid/polyamine transporter I"/>
    <property type="match status" value="1"/>
</dbReference>
<evidence type="ECO:0000256" key="5">
    <source>
        <dbReference type="ARBA" id="ARBA00022692"/>
    </source>
</evidence>
<dbReference type="OrthoDB" id="9806926at2"/>
<evidence type="ECO:0000256" key="8">
    <source>
        <dbReference type="RuleBase" id="RU363064"/>
    </source>
</evidence>
<feature type="transmembrane region" description="Helical" evidence="8">
    <location>
        <begin position="12"/>
        <end position="33"/>
    </location>
</feature>
<feature type="transmembrane region" description="Helical" evidence="8">
    <location>
        <begin position="302"/>
        <end position="322"/>
    </location>
</feature>
<dbReference type="InterPro" id="IPR001463">
    <property type="entry name" value="Na/Ala_symport"/>
</dbReference>
<feature type="transmembrane region" description="Helical" evidence="8">
    <location>
        <begin position="174"/>
        <end position="195"/>
    </location>
</feature>
<dbReference type="EMBL" id="LVJN01000004">
    <property type="protein sequence ID" value="OSM08643.1"/>
    <property type="molecule type" value="Genomic_DNA"/>
</dbReference>
<dbReference type="STRING" id="1434232.MAIT1_02803"/>
<evidence type="ECO:0000313" key="11">
    <source>
        <dbReference type="Proteomes" id="UP000194003"/>
    </source>
</evidence>
<feature type="transmembrane region" description="Helical" evidence="8">
    <location>
        <begin position="140"/>
        <end position="162"/>
    </location>
</feature>
<accession>W0LJC8</accession>
<keyword evidence="4" id="KW-1003">Cell membrane</keyword>
<feature type="transmembrane region" description="Helical" evidence="8">
    <location>
        <begin position="342"/>
        <end position="362"/>
    </location>
</feature>
<feature type="transmembrane region" description="Helical" evidence="8">
    <location>
        <begin position="407"/>
        <end position="424"/>
    </location>
</feature>
<keyword evidence="7 8" id="KW-0472">Membrane</keyword>
<organism evidence="9">
    <name type="scientific">Magnetofaba australis IT-1</name>
    <dbReference type="NCBI Taxonomy" id="1434232"/>
    <lineage>
        <taxon>Bacteria</taxon>
        <taxon>Pseudomonadati</taxon>
        <taxon>Pseudomonadota</taxon>
        <taxon>Magnetococcia</taxon>
        <taxon>Magnetococcales</taxon>
        <taxon>Magnetococcaceae</taxon>
        <taxon>Magnetofaba</taxon>
    </lineage>
</organism>
<feature type="transmembrane region" description="Helical" evidence="8">
    <location>
        <begin position="201"/>
        <end position="224"/>
    </location>
</feature>
<evidence type="ECO:0000256" key="6">
    <source>
        <dbReference type="ARBA" id="ARBA00022989"/>
    </source>
</evidence>
<comment type="subcellular location">
    <subcellularLocation>
        <location evidence="8">Cell inner membrane</location>
        <topology evidence="8">Multi-pass membrane protein</topology>
    </subcellularLocation>
    <subcellularLocation>
        <location evidence="1">Cell membrane</location>
        <topology evidence="1">Multi-pass membrane protein</topology>
    </subcellularLocation>
</comment>
<dbReference type="AlphaFoldDB" id="W0LJC8"/>
<dbReference type="NCBIfam" id="TIGR00835">
    <property type="entry name" value="agcS"/>
    <property type="match status" value="1"/>
</dbReference>
<name>W0LJC8_9PROT</name>
<evidence type="ECO:0000256" key="7">
    <source>
        <dbReference type="ARBA" id="ARBA00023136"/>
    </source>
</evidence>
<dbReference type="PROSITE" id="PS00873">
    <property type="entry name" value="NA_ALANINE_SYMP"/>
    <property type="match status" value="1"/>
</dbReference>
<proteinExistence type="inferred from homology"/>
<dbReference type="PANTHER" id="PTHR30330:SF3">
    <property type="entry name" value="TRANSCRIPTIONAL REGULATOR, LRP FAMILY"/>
    <property type="match status" value="1"/>
</dbReference>
<gene>
    <name evidence="10" type="ORF">MAIT1_02803</name>
    <name evidence="9" type="ORF">MIIT1_02803</name>
</gene>
<keyword evidence="3 8" id="KW-0813">Transport</keyword>
<evidence type="ECO:0000256" key="3">
    <source>
        <dbReference type="ARBA" id="ARBA00022448"/>
    </source>
</evidence>
<reference evidence="9" key="1">
    <citation type="journal article" date="2014" name="Front. Microbiol.">
        <title>Isolation, cultivation and genomic analysis of magnetosome biomineralization genes of a new genus of South-seeking magnetotactic cocci within the Alphaproteobacteria.</title>
        <authorList>
            <person name="Morillo V."/>
            <person name="Abreu F."/>
            <person name="Araujo A.C."/>
            <person name="de Almeida L.G."/>
            <person name="Enrich-Prast A."/>
            <person name="Farina M."/>
            <person name="de Vasconcelos A.T."/>
            <person name="Bazylinski D.A."/>
            <person name="Lins U."/>
        </authorList>
    </citation>
    <scope>NUCLEOTIDE SEQUENCE</scope>
    <source>
        <strain evidence="9">IT-1</strain>
    </source>
</reference>
<evidence type="ECO:0000313" key="9">
    <source>
        <dbReference type="EMBL" id="AHG23896.1"/>
    </source>
</evidence>
<dbReference type="PANTHER" id="PTHR30330">
    <property type="entry name" value="AGSS FAMILY TRANSPORTER, SODIUM-ALANINE"/>
    <property type="match status" value="1"/>
</dbReference>